<dbReference type="Gene3D" id="2.60.40.2620">
    <property type="entry name" value="Fimbrillin-like"/>
    <property type="match status" value="1"/>
</dbReference>
<dbReference type="EMBL" id="CP032819">
    <property type="protein sequence ID" value="AZS32125.1"/>
    <property type="molecule type" value="Genomic_DNA"/>
</dbReference>
<evidence type="ECO:0000313" key="3">
    <source>
        <dbReference type="Proteomes" id="UP000270673"/>
    </source>
</evidence>
<accession>A0A3Q9IT39</accession>
<keyword evidence="3" id="KW-1185">Reference proteome</keyword>
<evidence type="ECO:0000256" key="1">
    <source>
        <dbReference type="SAM" id="SignalP"/>
    </source>
</evidence>
<dbReference type="KEGG" id="buy:D8S85_18845"/>
<feature type="chain" id="PRO_5018785043" description="Fimbrillin family protein" evidence="1">
    <location>
        <begin position="24"/>
        <end position="555"/>
    </location>
</feature>
<dbReference type="CDD" id="cd13120">
    <property type="entry name" value="BF2867_like_N"/>
    <property type="match status" value="1"/>
</dbReference>
<evidence type="ECO:0000313" key="2">
    <source>
        <dbReference type="EMBL" id="AZS32125.1"/>
    </source>
</evidence>
<dbReference type="Gene3D" id="2.60.40.3570">
    <property type="match status" value="1"/>
</dbReference>
<evidence type="ECO:0008006" key="4">
    <source>
        <dbReference type="Google" id="ProtNLM"/>
    </source>
</evidence>
<dbReference type="PROSITE" id="PS51257">
    <property type="entry name" value="PROKAR_LIPOPROTEIN"/>
    <property type="match status" value="1"/>
</dbReference>
<name>A0A3Q9IT39_9BACT</name>
<reference evidence="2 3" key="1">
    <citation type="submission" date="2018-10" db="EMBL/GenBank/DDBJ databases">
        <title>Butyricimonas faecalis sp. nov., isolated from human faeces and emended description of the genus Butyricimonas.</title>
        <authorList>
            <person name="Le Roy T."/>
            <person name="Van der Smissen P."/>
            <person name="Paquot A."/>
            <person name="Delzenne N."/>
            <person name="Muccioli G."/>
            <person name="Collet J.-F."/>
            <person name="Cani P.D."/>
        </authorList>
    </citation>
    <scope>NUCLEOTIDE SEQUENCE [LARGE SCALE GENOMIC DNA]</scope>
    <source>
        <strain evidence="2 3">H184</strain>
    </source>
</reference>
<sequence length="555" mass="61353">MKIQNIYHLLQAALLLLLAVSCTQEKSPAAQDKARQLTISVTDGGYTSTEGKTTRAVENGYTTEFTEGDACGLFVVRGLYSDKKMIYSNVKLTAERDVATGSLVWKPEAGTTLAGGLSDEEYYLYYPYRSDLDNTVISNLLEHAIEFPEENFFKPISYDWPVKTDQSSYADYTASDLMTASCTPTLDNGKLRLDFVMTHALSLVVIEMPKTVYKFTDAQVPDYTVQSEATFTGTAKPLRMADGTYRYLLPNSLPTIEGSYDEGNREFTITTSASHPVVGEYKRYKVDGAAETIKNVTYAESGIARIGDFYCTKDNGTTGYLIPKEADETTVQAATVVGIVFQTDKSRIGQAEKNALGGKDKVHGLVMSVKNAATGQWWGPLGTDEDLTKCKMKAQNYNDISGYGNCEHIRSNRGNFDRYPVFKAADGYNTTRPVPATTTGWYLPASGQWWDILQNLGGCPALAKQDEQTSSDDGDFYGDFSWGNQGDVSSALNAWMNKIAADSKNDFSDGDIFGSSSECSAGDARGWRVRSYGYVYCLWRDKYYSYFVVRPVLAF</sequence>
<proteinExistence type="predicted"/>
<keyword evidence="1" id="KW-0732">Signal</keyword>
<dbReference type="OrthoDB" id="1050693at2"/>
<feature type="signal peptide" evidence="1">
    <location>
        <begin position="1"/>
        <end position="23"/>
    </location>
</feature>
<organism evidence="2 3">
    <name type="scientific">Butyricimonas faecalis</name>
    <dbReference type="NCBI Taxonomy" id="2093856"/>
    <lineage>
        <taxon>Bacteria</taxon>
        <taxon>Pseudomonadati</taxon>
        <taxon>Bacteroidota</taxon>
        <taxon>Bacteroidia</taxon>
        <taxon>Bacteroidales</taxon>
        <taxon>Odoribacteraceae</taxon>
        <taxon>Butyricimonas</taxon>
    </lineage>
</organism>
<dbReference type="AlphaFoldDB" id="A0A3Q9IT39"/>
<gene>
    <name evidence="2" type="ORF">D8S85_18845</name>
</gene>
<dbReference type="Proteomes" id="UP000270673">
    <property type="component" value="Chromosome"/>
</dbReference>
<dbReference type="InterPro" id="IPR042278">
    <property type="entry name" value="Mfa-like_1_N"/>
</dbReference>
<protein>
    <recommendedName>
        <fullName evidence="4">Fimbrillin family protein</fullName>
    </recommendedName>
</protein>